<dbReference type="Proteomes" id="UP000008063">
    <property type="component" value="Unassembled WGS sequence"/>
</dbReference>
<evidence type="ECO:0000313" key="2">
    <source>
        <dbReference type="EMBL" id="EGN95993.1"/>
    </source>
</evidence>
<reference evidence="3" key="1">
    <citation type="journal article" date="2011" name="Science">
        <title>The plant cell wall-decomposing machinery underlies the functional diversity of forest fungi.</title>
        <authorList>
            <person name="Eastwood D.C."/>
            <person name="Floudas D."/>
            <person name="Binder M."/>
            <person name="Majcherczyk A."/>
            <person name="Schneider P."/>
            <person name="Aerts A."/>
            <person name="Asiegbu F.O."/>
            <person name="Baker S.E."/>
            <person name="Barry K."/>
            <person name="Bendiksby M."/>
            <person name="Blumentritt M."/>
            <person name="Coutinho P.M."/>
            <person name="Cullen D."/>
            <person name="de Vries R.P."/>
            <person name="Gathman A."/>
            <person name="Goodell B."/>
            <person name="Henrissat B."/>
            <person name="Ihrmark K."/>
            <person name="Kauserud H."/>
            <person name="Kohler A."/>
            <person name="LaButti K."/>
            <person name="Lapidus A."/>
            <person name="Lavin J.L."/>
            <person name="Lee Y.-H."/>
            <person name="Lindquist E."/>
            <person name="Lilly W."/>
            <person name="Lucas S."/>
            <person name="Morin E."/>
            <person name="Murat C."/>
            <person name="Oguiza J.A."/>
            <person name="Park J."/>
            <person name="Pisabarro A.G."/>
            <person name="Riley R."/>
            <person name="Rosling A."/>
            <person name="Salamov A."/>
            <person name="Schmidt O."/>
            <person name="Schmutz J."/>
            <person name="Skrede I."/>
            <person name="Stenlid J."/>
            <person name="Wiebenga A."/>
            <person name="Xie X."/>
            <person name="Kuees U."/>
            <person name="Hibbett D.S."/>
            <person name="Hoffmeister D."/>
            <person name="Hoegberg N."/>
            <person name="Martin F."/>
            <person name="Grigoriev I.V."/>
            <person name="Watkinson S.C."/>
        </authorList>
    </citation>
    <scope>NUCLEOTIDE SEQUENCE [LARGE SCALE GENOMIC DNA]</scope>
    <source>
        <strain evidence="3">strain S7.3</strain>
    </source>
</reference>
<feature type="transmembrane region" description="Helical" evidence="1">
    <location>
        <begin position="12"/>
        <end position="33"/>
    </location>
</feature>
<keyword evidence="1" id="KW-0472">Membrane</keyword>
<dbReference type="HOGENOM" id="CLU_164227_0_0_1"/>
<dbReference type="InParanoid" id="F8Q5V5"/>
<protein>
    <submittedName>
        <fullName evidence="2">Uncharacterized protein</fullName>
    </submittedName>
</protein>
<organism evidence="3">
    <name type="scientific">Serpula lacrymans var. lacrymans (strain S7.3)</name>
    <name type="common">Dry rot fungus</name>
    <dbReference type="NCBI Taxonomy" id="936435"/>
    <lineage>
        <taxon>Eukaryota</taxon>
        <taxon>Fungi</taxon>
        <taxon>Dikarya</taxon>
        <taxon>Basidiomycota</taxon>
        <taxon>Agaricomycotina</taxon>
        <taxon>Agaricomycetes</taxon>
        <taxon>Agaricomycetidae</taxon>
        <taxon>Boletales</taxon>
        <taxon>Coniophorineae</taxon>
        <taxon>Serpulaceae</taxon>
        <taxon>Serpula</taxon>
    </lineage>
</organism>
<name>F8Q5V5_SERL3</name>
<keyword evidence="1" id="KW-0812">Transmembrane</keyword>
<dbReference type="AlphaFoldDB" id="F8Q5V5"/>
<dbReference type="EMBL" id="GL945484">
    <property type="protein sequence ID" value="EGN95993.1"/>
    <property type="molecule type" value="Genomic_DNA"/>
</dbReference>
<keyword evidence="3" id="KW-1185">Reference proteome</keyword>
<evidence type="ECO:0000256" key="1">
    <source>
        <dbReference type="SAM" id="Phobius"/>
    </source>
</evidence>
<gene>
    <name evidence="2" type="ORF">SERLA73DRAFT_185465</name>
</gene>
<proteinExistence type="predicted"/>
<sequence length="123" mass="13526">MPFPAIAWPGTFLYGQRIAFAAFFFLMGFPAYFSRRLLVLGRAVSLFSRTVTNAHSLKIHLLFAFGASSQENRAPSSHTIGQHRRPAYSPLCSVDSKYLEVETSIGALPLTLKHASNPNPAIS</sequence>
<evidence type="ECO:0000313" key="3">
    <source>
        <dbReference type="Proteomes" id="UP000008063"/>
    </source>
</evidence>
<accession>F8Q5V5</accession>
<keyword evidence="1" id="KW-1133">Transmembrane helix</keyword>